<comment type="caution">
    <text evidence="13">The sequence shown here is derived from an EMBL/GenBank/DDBJ whole genome shotgun (WGS) entry which is preliminary data.</text>
</comment>
<dbReference type="CDD" id="cd10030">
    <property type="entry name" value="UDG-F4_TTUDGA_SPO1dp_like"/>
    <property type="match status" value="1"/>
</dbReference>
<keyword evidence="9" id="KW-0408">Iron</keyword>
<dbReference type="GO" id="GO:0046872">
    <property type="term" value="F:metal ion binding"/>
    <property type="evidence" value="ECO:0007669"/>
    <property type="project" value="UniProtKB-KW"/>
</dbReference>
<name>A0AAE4FQ19_9CYAN</name>
<dbReference type="GO" id="GO:0006281">
    <property type="term" value="P:DNA repair"/>
    <property type="evidence" value="ECO:0007669"/>
    <property type="project" value="UniProtKB-KW"/>
</dbReference>
<reference evidence="14" key="1">
    <citation type="submission" date="2023-07" db="EMBL/GenBank/DDBJ databases">
        <authorList>
            <person name="Luz R."/>
            <person name="Cordeiro R."/>
            <person name="Fonseca A."/>
            <person name="Goncalves V."/>
        </authorList>
    </citation>
    <scope>NUCLEOTIDE SEQUENCE [LARGE SCALE GENOMIC DNA]</scope>
    <source>
        <strain evidence="14">BACA0444</strain>
    </source>
</reference>
<keyword evidence="11" id="KW-0234">DNA repair</keyword>
<dbReference type="InterPro" id="IPR005273">
    <property type="entry name" value="Ura-DNA_glyco_family4"/>
</dbReference>
<evidence type="ECO:0000256" key="5">
    <source>
        <dbReference type="ARBA" id="ARBA00022485"/>
    </source>
</evidence>
<protein>
    <recommendedName>
        <fullName evidence="4">Type-4 uracil-DNA glycosylase</fullName>
        <ecNumber evidence="3">3.2.2.27</ecNumber>
    </recommendedName>
</protein>
<dbReference type="EMBL" id="JAVMIP010000001">
    <property type="protein sequence ID" value="MDS3859417.1"/>
    <property type="molecule type" value="Genomic_DNA"/>
</dbReference>
<keyword evidence="10" id="KW-0411">Iron-sulfur</keyword>
<evidence type="ECO:0000256" key="2">
    <source>
        <dbReference type="ARBA" id="ARBA00006521"/>
    </source>
</evidence>
<dbReference type="Gene3D" id="3.40.470.10">
    <property type="entry name" value="Uracil-DNA glycosylase-like domain"/>
    <property type="match status" value="1"/>
</dbReference>
<dbReference type="GO" id="GO:0004844">
    <property type="term" value="F:uracil DNA N-glycosylase activity"/>
    <property type="evidence" value="ECO:0007669"/>
    <property type="project" value="UniProtKB-EC"/>
</dbReference>
<keyword evidence="14" id="KW-1185">Reference proteome</keyword>
<evidence type="ECO:0000313" key="13">
    <source>
        <dbReference type="EMBL" id="MDS3859417.1"/>
    </source>
</evidence>
<evidence type="ECO:0000259" key="12">
    <source>
        <dbReference type="SMART" id="SM00986"/>
    </source>
</evidence>
<evidence type="ECO:0000256" key="3">
    <source>
        <dbReference type="ARBA" id="ARBA00012030"/>
    </source>
</evidence>
<evidence type="ECO:0000256" key="6">
    <source>
        <dbReference type="ARBA" id="ARBA00022723"/>
    </source>
</evidence>
<feature type="domain" description="Uracil-DNA glycosylase-like" evidence="12">
    <location>
        <begin position="85"/>
        <end position="237"/>
    </location>
</feature>
<dbReference type="SMART" id="SM00986">
    <property type="entry name" value="UDG"/>
    <property type="match status" value="1"/>
</dbReference>
<proteinExistence type="inferred from homology"/>
<dbReference type="SMART" id="SM00987">
    <property type="entry name" value="UreE_C"/>
    <property type="match status" value="1"/>
</dbReference>
<evidence type="ECO:0000256" key="4">
    <source>
        <dbReference type="ARBA" id="ARBA00019403"/>
    </source>
</evidence>
<dbReference type="RefSeq" id="WP_322876747.1">
    <property type="nucleotide sequence ID" value="NZ_JAVMIP010000001.1"/>
</dbReference>
<evidence type="ECO:0000256" key="8">
    <source>
        <dbReference type="ARBA" id="ARBA00022801"/>
    </source>
</evidence>
<keyword evidence="6" id="KW-0479">Metal-binding</keyword>
<organism evidence="13 14">
    <name type="scientific">Pseudocalidococcus azoricus BACA0444</name>
    <dbReference type="NCBI Taxonomy" id="2918990"/>
    <lineage>
        <taxon>Bacteria</taxon>
        <taxon>Bacillati</taxon>
        <taxon>Cyanobacteriota</taxon>
        <taxon>Cyanophyceae</taxon>
        <taxon>Acaryochloridales</taxon>
        <taxon>Thermosynechococcaceae</taxon>
        <taxon>Pseudocalidococcus</taxon>
        <taxon>Pseudocalidococcus azoricus</taxon>
    </lineage>
</organism>
<dbReference type="Proteomes" id="UP001268256">
    <property type="component" value="Unassembled WGS sequence"/>
</dbReference>
<dbReference type="NCBIfam" id="TIGR00758">
    <property type="entry name" value="UDG_fam4"/>
    <property type="match status" value="1"/>
</dbReference>
<evidence type="ECO:0000313" key="14">
    <source>
        <dbReference type="Proteomes" id="UP001268256"/>
    </source>
</evidence>
<evidence type="ECO:0000256" key="10">
    <source>
        <dbReference type="ARBA" id="ARBA00023014"/>
    </source>
</evidence>
<dbReference type="EC" id="3.2.2.27" evidence="3"/>
<comment type="catalytic activity">
    <reaction evidence="1">
        <text>Hydrolyzes single-stranded DNA or mismatched double-stranded DNA and polynucleotides, releasing free uracil.</text>
        <dbReference type="EC" id="3.2.2.27"/>
    </reaction>
</comment>
<keyword evidence="5" id="KW-0004">4Fe-4S</keyword>
<keyword evidence="8 13" id="KW-0378">Hydrolase</keyword>
<dbReference type="GO" id="GO:0051539">
    <property type="term" value="F:4 iron, 4 sulfur cluster binding"/>
    <property type="evidence" value="ECO:0007669"/>
    <property type="project" value="UniProtKB-KW"/>
</dbReference>
<dbReference type="Pfam" id="PF03167">
    <property type="entry name" value="UDG"/>
    <property type="match status" value="1"/>
</dbReference>
<comment type="similarity">
    <text evidence="2">Belongs to the uracil-DNA glycosylase (UDG) superfamily. Type 4 (UDGa) family.</text>
</comment>
<evidence type="ECO:0000256" key="1">
    <source>
        <dbReference type="ARBA" id="ARBA00001400"/>
    </source>
</evidence>
<evidence type="ECO:0000256" key="9">
    <source>
        <dbReference type="ARBA" id="ARBA00023004"/>
    </source>
</evidence>
<accession>A0AAE4FQ19</accession>
<dbReference type="InterPro" id="IPR005122">
    <property type="entry name" value="Uracil-DNA_glycosylase-like"/>
</dbReference>
<dbReference type="PANTHER" id="PTHR33693">
    <property type="entry name" value="TYPE-5 URACIL-DNA GLYCOSYLASE"/>
    <property type="match status" value="1"/>
</dbReference>
<evidence type="ECO:0000256" key="11">
    <source>
        <dbReference type="ARBA" id="ARBA00023204"/>
    </source>
</evidence>
<dbReference type="InterPro" id="IPR036895">
    <property type="entry name" value="Uracil-DNA_glycosylase-like_sf"/>
</dbReference>
<dbReference type="InterPro" id="IPR051536">
    <property type="entry name" value="UDG_Type-4/5"/>
</dbReference>
<dbReference type="SUPFAM" id="SSF52141">
    <property type="entry name" value="Uracil-DNA glycosylase-like"/>
    <property type="match status" value="1"/>
</dbReference>
<dbReference type="PANTHER" id="PTHR33693:SF1">
    <property type="entry name" value="TYPE-4 URACIL-DNA GLYCOSYLASE"/>
    <property type="match status" value="1"/>
</dbReference>
<gene>
    <name evidence="13" type="ORF">RIF25_01220</name>
</gene>
<dbReference type="AlphaFoldDB" id="A0AAE4FQ19"/>
<keyword evidence="7" id="KW-0227">DNA damage</keyword>
<keyword evidence="13" id="KW-0326">Glycosidase</keyword>
<evidence type="ECO:0000256" key="7">
    <source>
        <dbReference type="ARBA" id="ARBA00022763"/>
    </source>
</evidence>
<sequence>MSEPEPLQTSLFDLVTPSPDVLDQPPITAVTPNSPQIPPTDYAQIPNSATIAIPPGTYASLNELTTHCQACQRCELSQTRTHVVISRGNPEADLMIIGEGPGQTEDETGLPFVGRAGQLLEKILASVNLDSDKDVYICNIVKCRPPGNRVPTLAESNACRPYLLEQIRLVDPKIILLTGATAVKGVTGDTRGITKIRGTWIEWEGRLCMPILHPAYLLRNPSREVGGPKWLMWQDIQAVQAKLQSLSPDHSVNH</sequence>